<dbReference type="Pfam" id="PF12441">
    <property type="entry name" value="CopG_antitoxin"/>
    <property type="match status" value="1"/>
</dbReference>
<comment type="caution">
    <text evidence="1">The sequence shown here is derived from an EMBL/GenBank/DDBJ whole genome shotgun (WGS) entry which is preliminary data.</text>
</comment>
<evidence type="ECO:0000313" key="1">
    <source>
        <dbReference type="EMBL" id="GAI84539.1"/>
    </source>
</evidence>
<name>X1TWZ8_9ZZZZ</name>
<dbReference type="AlphaFoldDB" id="X1TWZ8"/>
<accession>X1TWZ8</accession>
<reference evidence="1" key="1">
    <citation type="journal article" date="2014" name="Front. Microbiol.">
        <title>High frequency of phylogenetically diverse reductive dehalogenase-homologous genes in deep subseafloor sedimentary metagenomes.</title>
        <authorList>
            <person name="Kawai M."/>
            <person name="Futagami T."/>
            <person name="Toyoda A."/>
            <person name="Takaki Y."/>
            <person name="Nishi S."/>
            <person name="Hori S."/>
            <person name="Arai W."/>
            <person name="Tsubouchi T."/>
            <person name="Morono Y."/>
            <person name="Uchiyama I."/>
            <person name="Ito T."/>
            <person name="Fujiyama A."/>
            <person name="Inagaki F."/>
            <person name="Takami H."/>
        </authorList>
    </citation>
    <scope>NUCLEOTIDE SEQUENCE</scope>
    <source>
        <strain evidence="1">Expedition CK06-06</strain>
    </source>
</reference>
<sequence>MRQRKRIPRFENEDQEREFWSEHDSTEFIDWSKAETAVFSRLKPTTKTISLRLPEYMLEELRTIANKRDVPYQSLIKIFLKERIDQELRSIS</sequence>
<protein>
    <submittedName>
        <fullName evidence="1">Uncharacterized protein</fullName>
    </submittedName>
</protein>
<proteinExistence type="predicted"/>
<dbReference type="EMBL" id="BARW01012482">
    <property type="protein sequence ID" value="GAI84539.1"/>
    <property type="molecule type" value="Genomic_DNA"/>
</dbReference>
<dbReference type="InterPro" id="IPR022148">
    <property type="entry name" value="CopG_antitoxin"/>
</dbReference>
<organism evidence="1">
    <name type="scientific">marine sediment metagenome</name>
    <dbReference type="NCBI Taxonomy" id="412755"/>
    <lineage>
        <taxon>unclassified sequences</taxon>
        <taxon>metagenomes</taxon>
        <taxon>ecological metagenomes</taxon>
    </lineage>
</organism>
<gene>
    <name evidence="1" type="ORF">S12H4_23481</name>
</gene>